<gene>
    <name evidence="10" type="primary">nuoK</name>
    <name evidence="11" type="ORF">SAMN05216167_105382</name>
</gene>
<evidence type="ECO:0000313" key="11">
    <source>
        <dbReference type="EMBL" id="SFD54867.1"/>
    </source>
</evidence>
<keyword evidence="10" id="KW-1003">Cell membrane</keyword>
<evidence type="ECO:0000256" key="3">
    <source>
        <dbReference type="ARBA" id="ARBA00010519"/>
    </source>
</evidence>
<dbReference type="AlphaFoldDB" id="A0A1I1T8A1"/>
<organism evidence="11 12">
    <name type="scientific">Spirosoma endophyticum</name>
    <dbReference type="NCBI Taxonomy" id="662367"/>
    <lineage>
        <taxon>Bacteria</taxon>
        <taxon>Pseudomonadati</taxon>
        <taxon>Bacteroidota</taxon>
        <taxon>Cytophagia</taxon>
        <taxon>Cytophagales</taxon>
        <taxon>Cytophagaceae</taxon>
        <taxon>Spirosoma</taxon>
    </lineage>
</organism>
<keyword evidence="6 10" id="KW-0874">Quinone</keyword>
<dbReference type="Gene3D" id="1.10.287.3510">
    <property type="match status" value="1"/>
</dbReference>
<comment type="catalytic activity">
    <reaction evidence="10">
        <text>a quinone + NADH + 5 H(+)(in) = a quinol + NAD(+) + 4 H(+)(out)</text>
        <dbReference type="Rhea" id="RHEA:57888"/>
        <dbReference type="ChEBI" id="CHEBI:15378"/>
        <dbReference type="ChEBI" id="CHEBI:24646"/>
        <dbReference type="ChEBI" id="CHEBI:57540"/>
        <dbReference type="ChEBI" id="CHEBI:57945"/>
        <dbReference type="ChEBI" id="CHEBI:132124"/>
    </reaction>
</comment>
<dbReference type="GO" id="GO:0042773">
    <property type="term" value="P:ATP synthesis coupled electron transport"/>
    <property type="evidence" value="ECO:0007669"/>
    <property type="project" value="InterPro"/>
</dbReference>
<evidence type="ECO:0000313" key="12">
    <source>
        <dbReference type="Proteomes" id="UP000198598"/>
    </source>
</evidence>
<accession>A0A1I1T8A1</accession>
<keyword evidence="5 10" id="KW-0812">Transmembrane</keyword>
<keyword evidence="7 10" id="KW-1278">Translocase</keyword>
<dbReference type="EMBL" id="FOLQ01000005">
    <property type="protein sequence ID" value="SFD54867.1"/>
    <property type="molecule type" value="Genomic_DNA"/>
</dbReference>
<evidence type="ECO:0000256" key="7">
    <source>
        <dbReference type="ARBA" id="ARBA00022967"/>
    </source>
</evidence>
<evidence type="ECO:0000256" key="1">
    <source>
        <dbReference type="ARBA" id="ARBA00002378"/>
    </source>
</evidence>
<evidence type="ECO:0000256" key="10">
    <source>
        <dbReference type="HAMAP-Rule" id="MF_01456"/>
    </source>
</evidence>
<dbReference type="GO" id="GO:0050136">
    <property type="term" value="F:NADH dehydrogenase (quinone) (non-electrogenic) activity"/>
    <property type="evidence" value="ECO:0007669"/>
    <property type="project" value="UniProtKB-UniRule"/>
</dbReference>
<feature type="transmembrane region" description="Helical" evidence="10">
    <location>
        <begin position="63"/>
        <end position="84"/>
    </location>
</feature>
<reference evidence="11 12" key="1">
    <citation type="submission" date="2016-10" db="EMBL/GenBank/DDBJ databases">
        <authorList>
            <person name="de Groot N.N."/>
        </authorList>
    </citation>
    <scope>NUCLEOTIDE SEQUENCE [LARGE SCALE GENOMIC DNA]</scope>
    <source>
        <strain evidence="11 12">DSM 26130</strain>
    </source>
</reference>
<dbReference type="GO" id="GO:0030964">
    <property type="term" value="C:NADH dehydrogenase complex"/>
    <property type="evidence" value="ECO:0007669"/>
    <property type="project" value="TreeGrafter"/>
</dbReference>
<feature type="transmembrane region" description="Helical" evidence="10">
    <location>
        <begin position="6"/>
        <end position="26"/>
    </location>
</feature>
<comment type="subunit">
    <text evidence="10">NDH-1 is composed of 14 different subunits. Subunits NuoA, H, J, K, L, M, N constitute the membrane sector of the complex.</text>
</comment>
<evidence type="ECO:0000256" key="5">
    <source>
        <dbReference type="ARBA" id="ARBA00022692"/>
    </source>
</evidence>
<dbReference type="RefSeq" id="WP_093827933.1">
    <property type="nucleotide sequence ID" value="NZ_FOLQ01000005.1"/>
</dbReference>
<keyword evidence="12" id="KW-1185">Reference proteome</keyword>
<keyword evidence="8 10" id="KW-1133">Transmembrane helix</keyword>
<dbReference type="GO" id="GO:0048038">
    <property type="term" value="F:quinone binding"/>
    <property type="evidence" value="ECO:0007669"/>
    <property type="project" value="UniProtKB-KW"/>
</dbReference>
<dbReference type="InterPro" id="IPR039428">
    <property type="entry name" value="NUOK/Mnh_C1-like"/>
</dbReference>
<evidence type="ECO:0000256" key="4">
    <source>
        <dbReference type="ARBA" id="ARBA00022448"/>
    </source>
</evidence>
<dbReference type="InterPro" id="IPR001133">
    <property type="entry name" value="NADH_UbQ_OxRdtase_chain4L/K"/>
</dbReference>
<evidence type="ECO:0000256" key="8">
    <source>
        <dbReference type="ARBA" id="ARBA00022989"/>
    </source>
</evidence>
<comment type="similarity">
    <text evidence="3 10">Belongs to the complex I subunit 4L family.</text>
</comment>
<comment type="subcellular location">
    <subcellularLocation>
        <location evidence="10">Cell membrane</location>
        <topology evidence="10">Multi-pass membrane protein</topology>
    </subcellularLocation>
    <subcellularLocation>
        <location evidence="2">Membrane</location>
        <topology evidence="2">Multi-pass membrane protein</topology>
    </subcellularLocation>
</comment>
<proteinExistence type="inferred from homology"/>
<evidence type="ECO:0000256" key="2">
    <source>
        <dbReference type="ARBA" id="ARBA00004141"/>
    </source>
</evidence>
<keyword evidence="10" id="KW-0520">NAD</keyword>
<dbReference type="PANTHER" id="PTHR11434:SF16">
    <property type="entry name" value="NADH-UBIQUINONE OXIDOREDUCTASE CHAIN 4L"/>
    <property type="match status" value="1"/>
</dbReference>
<name>A0A1I1T8A1_9BACT</name>
<dbReference type="STRING" id="662367.SAMN05216167_105382"/>
<dbReference type="HAMAP" id="MF_01456">
    <property type="entry name" value="NDH1_NuoK"/>
    <property type="match status" value="1"/>
</dbReference>
<feature type="transmembrane region" description="Helical" evidence="10">
    <location>
        <begin position="31"/>
        <end position="51"/>
    </location>
</feature>
<dbReference type="FunFam" id="1.10.287.3510:FF:000001">
    <property type="entry name" value="NADH-quinone oxidoreductase subunit K"/>
    <property type="match status" value="1"/>
</dbReference>
<evidence type="ECO:0000256" key="9">
    <source>
        <dbReference type="ARBA" id="ARBA00023136"/>
    </source>
</evidence>
<keyword evidence="4 10" id="KW-0813">Transport</keyword>
<evidence type="ECO:0000256" key="6">
    <source>
        <dbReference type="ARBA" id="ARBA00022719"/>
    </source>
</evidence>
<dbReference type="GO" id="GO:0005886">
    <property type="term" value="C:plasma membrane"/>
    <property type="evidence" value="ECO:0007669"/>
    <property type="project" value="UniProtKB-SubCell"/>
</dbReference>
<dbReference type="OrthoDB" id="9810120at2"/>
<protein>
    <recommendedName>
        <fullName evidence="10">NADH-quinone oxidoreductase subunit K</fullName>
        <ecNumber evidence="10">7.1.1.-</ecNumber>
    </recommendedName>
    <alternativeName>
        <fullName evidence="10">NADH dehydrogenase I subunit K</fullName>
    </alternativeName>
    <alternativeName>
        <fullName evidence="10">NDH-1 subunit K</fullName>
    </alternativeName>
</protein>
<keyword evidence="9 10" id="KW-0472">Membrane</keyword>
<comment type="function">
    <text evidence="10">NDH-1 shuttles electrons from NADH, via FMN and iron-sulfur (Fe-S) centers, to quinones in the respiratory chain. The immediate electron acceptor for the enzyme in this species is believed to be a menaquinone. Couples the redox reaction to proton translocation (for every two electrons transferred, four hydrogen ions are translocated across the cytoplasmic membrane), and thus conserves the redox energy in a proton gradient.</text>
</comment>
<comment type="function">
    <text evidence="1">NDH-1 shuttles electrons from NADH, via FMN and iron-sulfur (Fe-S) centers, to quinones in the respiratory chain. The immediate electron acceptor for the enzyme in this species is believed to be ubiquinone. Couples the redox reaction to proton translocation (for every two electrons transferred, four hydrogen ions are translocated across the cytoplasmic membrane), and thus conserves the redox energy in a proton gradient.</text>
</comment>
<sequence>MQAVDSQFFLFVGAALFSIGLAVVLLKRHAIVVLMGVELMLNAVNVNLVAFSQYDPDRLQGQMLALFVMVVAAAESAVALAIVLQVYRHFRTAQLDELNELKQ</sequence>
<dbReference type="Pfam" id="PF00420">
    <property type="entry name" value="Oxidored_q2"/>
    <property type="match status" value="1"/>
</dbReference>
<dbReference type="NCBIfam" id="NF004320">
    <property type="entry name" value="PRK05715.1-2"/>
    <property type="match status" value="1"/>
</dbReference>
<dbReference type="EC" id="7.1.1.-" evidence="10"/>
<dbReference type="PANTHER" id="PTHR11434">
    <property type="entry name" value="NADH-UBIQUINONE OXIDOREDUCTASE SUBUNIT ND4L"/>
    <property type="match status" value="1"/>
</dbReference>
<dbReference type="Proteomes" id="UP000198598">
    <property type="component" value="Unassembled WGS sequence"/>
</dbReference>